<comment type="catalytic activity">
    <reaction evidence="17 18">
        <text>a ubiquinone + NADH + 5 H(+)(in) = a ubiquinol + NAD(+) + 4 H(+)(out)</text>
        <dbReference type="Rhea" id="RHEA:29091"/>
        <dbReference type="Rhea" id="RHEA-COMP:9565"/>
        <dbReference type="Rhea" id="RHEA-COMP:9566"/>
        <dbReference type="ChEBI" id="CHEBI:15378"/>
        <dbReference type="ChEBI" id="CHEBI:16389"/>
        <dbReference type="ChEBI" id="CHEBI:17976"/>
        <dbReference type="ChEBI" id="CHEBI:57540"/>
        <dbReference type="ChEBI" id="CHEBI:57945"/>
        <dbReference type="EC" id="7.1.1.2"/>
    </reaction>
</comment>
<evidence type="ECO:0000256" key="18">
    <source>
        <dbReference type="RuleBase" id="RU003403"/>
    </source>
</evidence>
<keyword evidence="6" id="KW-0813">Transport</keyword>
<keyword evidence="16 18" id="KW-0472">Membrane</keyword>
<feature type="domain" description="NADH:quinone oxidoreductase/Mrp antiporter transmembrane" evidence="19">
    <location>
        <begin position="24"/>
        <end position="279"/>
    </location>
</feature>
<keyword evidence="11 18" id="KW-0249">Electron transport</keyword>
<evidence type="ECO:0000256" key="12">
    <source>
        <dbReference type="ARBA" id="ARBA00022989"/>
    </source>
</evidence>
<evidence type="ECO:0000256" key="9">
    <source>
        <dbReference type="ARBA" id="ARBA00022792"/>
    </source>
</evidence>
<dbReference type="Pfam" id="PF00361">
    <property type="entry name" value="Proton_antipo_M"/>
    <property type="match status" value="1"/>
</dbReference>
<dbReference type="EMBL" id="MH542431">
    <property type="protein sequence ID" value="AYB71588.1"/>
    <property type="molecule type" value="Genomic_DNA"/>
</dbReference>
<feature type="transmembrane region" description="Helical" evidence="18">
    <location>
        <begin position="147"/>
        <end position="166"/>
    </location>
</feature>
<feature type="transmembrane region" description="Helical" evidence="18">
    <location>
        <begin position="58"/>
        <end position="78"/>
    </location>
</feature>
<gene>
    <name evidence="20" type="primary">Nad2</name>
</gene>
<dbReference type="GO" id="GO:0008137">
    <property type="term" value="F:NADH dehydrogenase (ubiquinone) activity"/>
    <property type="evidence" value="ECO:0007669"/>
    <property type="project" value="UniProtKB-EC"/>
</dbReference>
<evidence type="ECO:0000256" key="10">
    <source>
        <dbReference type="ARBA" id="ARBA00022967"/>
    </source>
</evidence>
<organism evidence="20">
    <name type="scientific">Trinorchestia longiramus</name>
    <dbReference type="NCBI Taxonomy" id="1923959"/>
    <lineage>
        <taxon>Eukaryota</taxon>
        <taxon>Metazoa</taxon>
        <taxon>Ecdysozoa</taxon>
        <taxon>Arthropoda</taxon>
        <taxon>Crustacea</taxon>
        <taxon>Multicrustacea</taxon>
        <taxon>Malacostraca</taxon>
        <taxon>Eumalacostraca</taxon>
        <taxon>Peracarida</taxon>
        <taxon>Amphipoda</taxon>
        <taxon>Senticaudata</taxon>
        <taxon>Talitrida</taxon>
        <taxon>Talitroidea</taxon>
        <taxon>Talitridae</taxon>
        <taxon>Trinorchestia</taxon>
    </lineage>
</organism>
<evidence type="ECO:0000256" key="8">
    <source>
        <dbReference type="ARBA" id="ARBA00022692"/>
    </source>
</evidence>
<evidence type="ECO:0000259" key="19">
    <source>
        <dbReference type="Pfam" id="PF00361"/>
    </source>
</evidence>
<keyword evidence="10 18" id="KW-1278">Translocase</keyword>
<evidence type="ECO:0000256" key="13">
    <source>
        <dbReference type="ARBA" id="ARBA00023027"/>
    </source>
</evidence>
<evidence type="ECO:0000256" key="17">
    <source>
        <dbReference type="ARBA" id="ARBA00049551"/>
    </source>
</evidence>
<dbReference type="GO" id="GO:0005743">
    <property type="term" value="C:mitochondrial inner membrane"/>
    <property type="evidence" value="ECO:0007669"/>
    <property type="project" value="UniProtKB-SubCell"/>
</dbReference>
<dbReference type="EC" id="7.1.1.2" evidence="4 18"/>
<accession>A0A385UKU1</accession>
<evidence type="ECO:0000256" key="16">
    <source>
        <dbReference type="ARBA" id="ARBA00023136"/>
    </source>
</evidence>
<comment type="similarity">
    <text evidence="3 18">Belongs to the complex I subunit 2 family.</text>
</comment>
<geneLocation type="mitochondrion" evidence="20"/>
<feature type="transmembrane region" description="Helical" evidence="18">
    <location>
        <begin position="311"/>
        <end position="329"/>
    </location>
</feature>
<evidence type="ECO:0000256" key="5">
    <source>
        <dbReference type="ARBA" id="ARBA00021008"/>
    </source>
</evidence>
<evidence type="ECO:0000256" key="14">
    <source>
        <dbReference type="ARBA" id="ARBA00023075"/>
    </source>
</evidence>
<feature type="transmembrane region" description="Helical" evidence="18">
    <location>
        <begin position="234"/>
        <end position="254"/>
    </location>
</feature>
<reference evidence="20" key="1">
    <citation type="submission" date="2018-06" db="EMBL/GenBank/DDBJ databases">
        <title>Comparative mitochondrial genome analysis of talitrids Platorchestia sp. and Trinorchestia longiramus.</title>
        <authorList>
            <person name="Patra A.K."/>
            <person name="Kim M.-S."/>
            <person name="Yoo J.-Y."/>
            <person name="Yoon M.-G."/>
            <person name="Choi J.-H."/>
            <person name="Yang Y."/>
        </authorList>
    </citation>
    <scope>NUCLEOTIDE SEQUENCE</scope>
</reference>
<keyword evidence="13 18" id="KW-0520">NAD</keyword>
<evidence type="ECO:0000256" key="11">
    <source>
        <dbReference type="ARBA" id="ARBA00022982"/>
    </source>
</evidence>
<dbReference type="InterPro" id="IPR050175">
    <property type="entry name" value="Complex_I_Subunit_2"/>
</dbReference>
<feature type="transmembrane region" description="Helical" evidence="18">
    <location>
        <begin position="7"/>
        <end position="22"/>
    </location>
</feature>
<comment type="function">
    <text evidence="1">Core subunit of the mitochondrial membrane respiratory chain NADH dehydrogenase (Complex I) that is believed to belong to the minimal assembly required for catalysis. Complex I functions in the transfer of electrons from NADH to the respiratory chain. The immediate electron acceptor for the enzyme is believed to be ubiquinone.</text>
</comment>
<evidence type="ECO:0000256" key="6">
    <source>
        <dbReference type="ARBA" id="ARBA00022448"/>
    </source>
</evidence>
<dbReference type="PANTHER" id="PTHR46552:SF1">
    <property type="entry name" value="NADH-UBIQUINONE OXIDOREDUCTASE CHAIN 2"/>
    <property type="match status" value="1"/>
</dbReference>
<evidence type="ECO:0000256" key="15">
    <source>
        <dbReference type="ARBA" id="ARBA00023128"/>
    </source>
</evidence>
<keyword evidence="14 18" id="KW-0830">Ubiquinone</keyword>
<keyword evidence="15 18" id="KW-0496">Mitochondrion</keyword>
<protein>
    <recommendedName>
        <fullName evidence="5 18">NADH-ubiquinone oxidoreductase chain 2</fullName>
        <ecNumber evidence="4 18">7.1.1.2</ecNumber>
    </recommendedName>
</protein>
<proteinExistence type="inferred from homology"/>
<evidence type="ECO:0000313" key="20">
    <source>
        <dbReference type="EMBL" id="AYB71588.1"/>
    </source>
</evidence>
<keyword evidence="8 18" id="KW-0812">Transmembrane</keyword>
<comment type="function">
    <text evidence="18">Core subunit of the mitochondrial membrane respiratory chain NADH dehydrogenase (Complex I) which catalyzes electron transfer from NADH through the respiratory chain, using ubiquinone as an electron acceptor. Essential for the catalytic activity and assembly of complex I.</text>
</comment>
<keyword evidence="12 18" id="KW-1133">Transmembrane helix</keyword>
<dbReference type="AlphaFoldDB" id="A0A385UKU1"/>
<dbReference type="GO" id="GO:0006120">
    <property type="term" value="P:mitochondrial electron transport, NADH to ubiquinone"/>
    <property type="evidence" value="ECO:0007669"/>
    <property type="project" value="InterPro"/>
</dbReference>
<comment type="subcellular location">
    <subcellularLocation>
        <location evidence="2 18">Mitochondrion inner membrane</location>
        <topology evidence="2 18">Multi-pass membrane protein</topology>
    </subcellularLocation>
</comment>
<evidence type="ECO:0000256" key="2">
    <source>
        <dbReference type="ARBA" id="ARBA00004448"/>
    </source>
</evidence>
<evidence type="ECO:0000256" key="7">
    <source>
        <dbReference type="ARBA" id="ARBA00022660"/>
    </source>
</evidence>
<keyword evidence="9 18" id="KW-0999">Mitochondrion inner membrane</keyword>
<feature type="transmembrane region" description="Helical" evidence="18">
    <location>
        <begin position="266"/>
        <end position="290"/>
    </location>
</feature>
<evidence type="ECO:0000256" key="4">
    <source>
        <dbReference type="ARBA" id="ARBA00012944"/>
    </source>
</evidence>
<name>A0A385UKU1_9CRUS</name>
<evidence type="ECO:0000256" key="1">
    <source>
        <dbReference type="ARBA" id="ARBA00003257"/>
    </source>
</evidence>
<evidence type="ECO:0000256" key="3">
    <source>
        <dbReference type="ARBA" id="ARBA00007012"/>
    </source>
</evidence>
<dbReference type="InterPro" id="IPR003917">
    <property type="entry name" value="NADH_UbQ_OxRdtase_chain2"/>
</dbReference>
<keyword evidence="7 18" id="KW-0679">Respiratory chain</keyword>
<dbReference type="PANTHER" id="PTHR46552">
    <property type="entry name" value="NADH-UBIQUINONE OXIDOREDUCTASE CHAIN 2"/>
    <property type="match status" value="1"/>
</dbReference>
<sequence>MLLHPSFFLFFFFLITSILILTSSSSWFVCWIALEINMLAFIPLILKKKNKYTAESALKYFLVQAIASMLIIISMTMVNNNNTDSILNMLMTASLLLKVACAPFHQWAPALVEGFTWPTTMIFLTLQKINPLILITMNPMTYYMNNQIIFVSIIASAFFGCIGGLNQMAVRKLMVYSSISHLAWLMSTIYISSPLWLMYFLLYSLILMSVMNIMNNMEVYSINHLIMKQKNSPFNMSVCLFSLGGLPPLGGFLPKLMTTIMLLEQSLIFMMFFLLSSALLSLFFYMRMILTTTLLYKSYKMMFYFNRSKKEMINTINIILLLSPMIFLII</sequence>
<dbReference type="InterPro" id="IPR001750">
    <property type="entry name" value="ND/Mrp_TM"/>
</dbReference>
<dbReference type="PRINTS" id="PR01436">
    <property type="entry name" value="NADHDHGNASE2"/>
</dbReference>